<dbReference type="PROSITE" id="PS51257">
    <property type="entry name" value="PROKAR_LIPOPROTEIN"/>
    <property type="match status" value="1"/>
</dbReference>
<dbReference type="RefSeq" id="WP_014202669.1">
    <property type="nucleotide sequence ID" value="NC_016599.1"/>
</dbReference>
<protein>
    <submittedName>
        <fullName evidence="1">Uncharacterized protein</fullName>
    </submittedName>
</protein>
<accession>G8R6A0</accession>
<dbReference type="STRING" id="926562.Oweho_2349"/>
<reference evidence="1 2" key="1">
    <citation type="journal article" date="2012" name="Stand. Genomic Sci.">
        <title>Genome sequence of the orange-pigmented seawater bacterium Owenweeksia hongkongensis type strain (UST20020801(T)).</title>
        <authorList>
            <person name="Riedel T."/>
            <person name="Held B."/>
            <person name="Nolan M."/>
            <person name="Lucas S."/>
            <person name="Lapidus A."/>
            <person name="Tice H."/>
            <person name="Del Rio T.G."/>
            <person name="Cheng J.F."/>
            <person name="Han C."/>
            <person name="Tapia R."/>
            <person name="Goodwin L.A."/>
            <person name="Pitluck S."/>
            <person name="Liolios K."/>
            <person name="Mavromatis K."/>
            <person name="Pagani I."/>
            <person name="Ivanova N."/>
            <person name="Mikhailova N."/>
            <person name="Pati A."/>
            <person name="Chen A."/>
            <person name="Palaniappan K."/>
            <person name="Rohde M."/>
            <person name="Tindall B.J."/>
            <person name="Detter J.C."/>
            <person name="Goker M."/>
            <person name="Woyke T."/>
            <person name="Bristow J."/>
            <person name="Eisen J.A."/>
            <person name="Markowitz V."/>
            <person name="Hugenholtz P."/>
            <person name="Klenk H.P."/>
            <person name="Kyrpides N.C."/>
        </authorList>
    </citation>
    <scope>NUCLEOTIDE SEQUENCE</scope>
    <source>
        <strain evidence="2">DSM 17368 / JCM 12287 / NRRL B-23963</strain>
    </source>
</reference>
<name>G8R6A0_OWEHD</name>
<dbReference type="HOGENOM" id="CLU_1957378_0_0_10"/>
<dbReference type="OrthoDB" id="697094at2"/>
<proteinExistence type="predicted"/>
<sequence>MKKIFFPLIILSLALIFSCKKEDLDPEYPFTIVVKTYDDSISVANVNVEVFTPVQGNTVDMLGITDQNGKVSFTYDQNAVLLIRATRGANPFAYMGCADIRLEPNERVTKTVYLEVYDPNVPGCVYSP</sequence>
<keyword evidence="2" id="KW-1185">Reference proteome</keyword>
<evidence type="ECO:0000313" key="2">
    <source>
        <dbReference type="Proteomes" id="UP000005631"/>
    </source>
</evidence>
<evidence type="ECO:0000313" key="1">
    <source>
        <dbReference type="EMBL" id="AEV33320.1"/>
    </source>
</evidence>
<dbReference type="KEGG" id="oho:Oweho_2349"/>
<gene>
    <name evidence="1" type="ordered locus">Oweho_2349</name>
</gene>
<dbReference type="Proteomes" id="UP000005631">
    <property type="component" value="Chromosome"/>
</dbReference>
<dbReference type="AlphaFoldDB" id="G8R6A0"/>
<dbReference type="EMBL" id="CP003156">
    <property type="protein sequence ID" value="AEV33320.1"/>
    <property type="molecule type" value="Genomic_DNA"/>
</dbReference>
<organism evidence="1 2">
    <name type="scientific">Owenweeksia hongkongensis (strain DSM 17368 / CIP 108786 / JCM 12287 / NRRL B-23963 / UST20020801)</name>
    <dbReference type="NCBI Taxonomy" id="926562"/>
    <lineage>
        <taxon>Bacteria</taxon>
        <taxon>Pseudomonadati</taxon>
        <taxon>Bacteroidota</taxon>
        <taxon>Flavobacteriia</taxon>
        <taxon>Flavobacteriales</taxon>
        <taxon>Owenweeksiaceae</taxon>
        <taxon>Owenweeksia</taxon>
    </lineage>
</organism>